<name>A0AAV4JKF5_9GAST</name>
<keyword evidence="2" id="KW-1185">Reference proteome</keyword>
<evidence type="ECO:0000313" key="1">
    <source>
        <dbReference type="EMBL" id="GFS21036.1"/>
    </source>
</evidence>
<protein>
    <submittedName>
        <fullName evidence="1">Uncharacterized protein</fullName>
    </submittedName>
</protein>
<reference evidence="1 2" key="1">
    <citation type="journal article" date="2021" name="Elife">
        <title>Chloroplast acquisition without the gene transfer in kleptoplastic sea slugs, Plakobranchus ocellatus.</title>
        <authorList>
            <person name="Maeda T."/>
            <person name="Takahashi S."/>
            <person name="Yoshida T."/>
            <person name="Shimamura S."/>
            <person name="Takaki Y."/>
            <person name="Nagai Y."/>
            <person name="Toyoda A."/>
            <person name="Suzuki Y."/>
            <person name="Arimoto A."/>
            <person name="Ishii H."/>
            <person name="Satoh N."/>
            <person name="Nishiyama T."/>
            <person name="Hasebe M."/>
            <person name="Maruyama T."/>
            <person name="Minagawa J."/>
            <person name="Obokata J."/>
            <person name="Shigenobu S."/>
        </authorList>
    </citation>
    <scope>NUCLEOTIDE SEQUENCE [LARGE SCALE GENOMIC DNA]</scope>
</reference>
<dbReference type="AlphaFoldDB" id="A0AAV4JKF5"/>
<evidence type="ECO:0000313" key="2">
    <source>
        <dbReference type="Proteomes" id="UP000762676"/>
    </source>
</evidence>
<dbReference type="EMBL" id="BMAT01013831">
    <property type="protein sequence ID" value="GFS21036.1"/>
    <property type="molecule type" value="Genomic_DNA"/>
</dbReference>
<dbReference type="Proteomes" id="UP000762676">
    <property type="component" value="Unassembled WGS sequence"/>
</dbReference>
<organism evidence="1 2">
    <name type="scientific">Elysia marginata</name>
    <dbReference type="NCBI Taxonomy" id="1093978"/>
    <lineage>
        <taxon>Eukaryota</taxon>
        <taxon>Metazoa</taxon>
        <taxon>Spiralia</taxon>
        <taxon>Lophotrochozoa</taxon>
        <taxon>Mollusca</taxon>
        <taxon>Gastropoda</taxon>
        <taxon>Heterobranchia</taxon>
        <taxon>Euthyneura</taxon>
        <taxon>Panpulmonata</taxon>
        <taxon>Sacoglossa</taxon>
        <taxon>Placobranchoidea</taxon>
        <taxon>Plakobranchidae</taxon>
        <taxon>Elysia</taxon>
    </lineage>
</organism>
<comment type="caution">
    <text evidence="1">The sequence shown here is derived from an EMBL/GenBank/DDBJ whole genome shotgun (WGS) entry which is preliminary data.</text>
</comment>
<proteinExistence type="predicted"/>
<sequence length="118" mass="13269">MNTYKQRICLSGPGTVPYARITANLYGDKSAVPKTKARQQCKRVDPLGFDRQGTVNYWRLQLIVSMLAAVFVKLTNRYSPSVIARVKTRIKRPVVFANSELKSGYRCLTEACPTAQRA</sequence>
<gene>
    <name evidence="1" type="ORF">ElyMa_006913900</name>
</gene>
<accession>A0AAV4JKF5</accession>